<dbReference type="GO" id="GO:0005737">
    <property type="term" value="C:cytoplasm"/>
    <property type="evidence" value="ECO:0007669"/>
    <property type="project" value="UniProtKB-SubCell"/>
</dbReference>
<dbReference type="AlphaFoldDB" id="A0A8H3J936"/>
<comment type="caution">
    <text evidence="9">The sequence shown here is derived from an EMBL/GenBank/DDBJ whole genome shotgun (WGS) entry which is preliminary data.</text>
</comment>
<dbReference type="SUPFAM" id="SSF54211">
    <property type="entry name" value="Ribosomal protein S5 domain 2-like"/>
    <property type="match status" value="1"/>
</dbReference>
<feature type="compositionally biased region" description="Polar residues" evidence="7">
    <location>
        <begin position="107"/>
        <end position="126"/>
    </location>
</feature>
<evidence type="ECO:0000256" key="1">
    <source>
        <dbReference type="ARBA" id="ARBA00004496"/>
    </source>
</evidence>
<evidence type="ECO:0000259" key="8">
    <source>
        <dbReference type="PROSITE" id="PS50908"/>
    </source>
</evidence>
<dbReference type="InterPro" id="IPR001498">
    <property type="entry name" value="Impact_N"/>
</dbReference>
<feature type="domain" description="RWD" evidence="8">
    <location>
        <begin position="6"/>
        <end position="106"/>
    </location>
</feature>
<dbReference type="Gene3D" id="3.30.230.30">
    <property type="entry name" value="Impact, N-terminal domain"/>
    <property type="match status" value="1"/>
</dbReference>
<keyword evidence="9" id="KW-0808">Transferase</keyword>
<dbReference type="Pfam" id="PF01205">
    <property type="entry name" value="Impact_N"/>
    <property type="match status" value="1"/>
</dbReference>
<dbReference type="GO" id="GO:0140469">
    <property type="term" value="P:GCN2-mediated signaling"/>
    <property type="evidence" value="ECO:0007669"/>
    <property type="project" value="TreeGrafter"/>
</dbReference>
<dbReference type="GO" id="GO:0006446">
    <property type="term" value="P:regulation of translational initiation"/>
    <property type="evidence" value="ECO:0007669"/>
    <property type="project" value="TreeGrafter"/>
</dbReference>
<keyword evidence="4" id="KW-0678">Repressor</keyword>
<dbReference type="InterPro" id="IPR020569">
    <property type="entry name" value="UPF0029_Impact_CS"/>
</dbReference>
<protein>
    <submittedName>
        <fullName evidence="9">EIF2 kinase Gcn2p negative regulator</fullName>
    </submittedName>
</protein>
<dbReference type="InterPro" id="IPR016135">
    <property type="entry name" value="UBQ-conjugating_enzyme/RWD"/>
</dbReference>
<dbReference type="PROSITE" id="PS00910">
    <property type="entry name" value="UPF0029"/>
    <property type="match status" value="1"/>
</dbReference>
<dbReference type="PROSITE" id="PS50908">
    <property type="entry name" value="RWD"/>
    <property type="match status" value="1"/>
</dbReference>
<evidence type="ECO:0000256" key="4">
    <source>
        <dbReference type="ARBA" id="ARBA00022491"/>
    </source>
</evidence>
<evidence type="ECO:0000256" key="5">
    <source>
        <dbReference type="ARBA" id="ARBA00022845"/>
    </source>
</evidence>
<keyword evidence="3" id="KW-0963">Cytoplasm</keyword>
<sequence length="279" mass="30111">MSDLVTEIGAIQSIYGKDVLRDADGASVYILSIPYRDVSLRVLFPPDYAESTPQLLGIETTGAHARKGYGSHVLDTARATLLSVFVPGSVCLFDLLQELETALAEESNGSNGQRPSPFSPQEDTSSVLNAGTSAIWDLGEEPCWILSLPVTEKKSTFVARACSVTSPAQAQACIARLLDTDKRAAKASHNISAFRIRALSTTESMSEVTYQDCDDDGETAAGGRLLHLLRVMNVWDVLVVVSRWYGGVKLGPDRFSIINNVAREAVVKGGWTKSGIMKD</sequence>
<keyword evidence="6" id="KW-0346">Stress response</keyword>
<keyword evidence="5" id="KW-0810">Translation regulation</keyword>
<evidence type="ECO:0000256" key="2">
    <source>
        <dbReference type="ARBA" id="ARBA00007665"/>
    </source>
</evidence>
<proteinExistence type="inferred from homology"/>
<evidence type="ECO:0000313" key="10">
    <source>
        <dbReference type="Proteomes" id="UP000664203"/>
    </source>
</evidence>
<dbReference type="InterPro" id="IPR006575">
    <property type="entry name" value="RWD_dom"/>
</dbReference>
<dbReference type="InterPro" id="IPR023582">
    <property type="entry name" value="Impact"/>
</dbReference>
<accession>A0A8H3J936</accession>
<keyword evidence="10" id="KW-1185">Reference proteome</keyword>
<evidence type="ECO:0000256" key="6">
    <source>
        <dbReference type="ARBA" id="ARBA00023016"/>
    </source>
</evidence>
<dbReference type="Proteomes" id="UP000664203">
    <property type="component" value="Unassembled WGS sequence"/>
</dbReference>
<dbReference type="PANTHER" id="PTHR16301:SF25">
    <property type="entry name" value="PROTEIN IMPACT"/>
    <property type="match status" value="1"/>
</dbReference>
<dbReference type="InterPro" id="IPR020568">
    <property type="entry name" value="Ribosomal_Su5_D2-typ_SF"/>
</dbReference>
<dbReference type="GO" id="GO:0016301">
    <property type="term" value="F:kinase activity"/>
    <property type="evidence" value="ECO:0007669"/>
    <property type="project" value="UniProtKB-KW"/>
</dbReference>
<evidence type="ECO:0000313" key="9">
    <source>
        <dbReference type="EMBL" id="CAF9943131.1"/>
    </source>
</evidence>
<feature type="region of interest" description="Disordered" evidence="7">
    <location>
        <begin position="104"/>
        <end position="126"/>
    </location>
</feature>
<reference evidence="9" key="1">
    <citation type="submission" date="2021-03" db="EMBL/GenBank/DDBJ databases">
        <authorList>
            <person name="Tagirdzhanova G."/>
        </authorList>
    </citation>
    <scope>NUCLEOTIDE SEQUENCE</scope>
</reference>
<dbReference type="OrthoDB" id="69641at2759"/>
<gene>
    <name evidence="9" type="primary">YIH1</name>
    <name evidence="9" type="ORF">ALECFALPRED_010633</name>
</gene>
<dbReference type="PANTHER" id="PTHR16301">
    <property type="entry name" value="IMPACT-RELATED"/>
    <property type="match status" value="1"/>
</dbReference>
<comment type="similarity">
    <text evidence="2">Belongs to the IMPACT family.</text>
</comment>
<evidence type="ECO:0000256" key="3">
    <source>
        <dbReference type="ARBA" id="ARBA00022490"/>
    </source>
</evidence>
<comment type="subcellular location">
    <subcellularLocation>
        <location evidence="1">Cytoplasm</location>
    </subcellularLocation>
</comment>
<dbReference type="SUPFAM" id="SSF54495">
    <property type="entry name" value="UBC-like"/>
    <property type="match status" value="1"/>
</dbReference>
<dbReference type="EMBL" id="CAJPDR010000899">
    <property type="protein sequence ID" value="CAF9943131.1"/>
    <property type="molecule type" value="Genomic_DNA"/>
</dbReference>
<keyword evidence="9" id="KW-0418">Kinase</keyword>
<organism evidence="9 10">
    <name type="scientific">Alectoria fallacina</name>
    <dbReference type="NCBI Taxonomy" id="1903189"/>
    <lineage>
        <taxon>Eukaryota</taxon>
        <taxon>Fungi</taxon>
        <taxon>Dikarya</taxon>
        <taxon>Ascomycota</taxon>
        <taxon>Pezizomycotina</taxon>
        <taxon>Lecanoromycetes</taxon>
        <taxon>OSLEUM clade</taxon>
        <taxon>Lecanoromycetidae</taxon>
        <taxon>Lecanorales</taxon>
        <taxon>Lecanorineae</taxon>
        <taxon>Parmeliaceae</taxon>
        <taxon>Alectoria</taxon>
    </lineage>
</organism>
<evidence type="ECO:0000256" key="7">
    <source>
        <dbReference type="SAM" id="MobiDB-lite"/>
    </source>
</evidence>
<name>A0A8H3J936_9LECA</name>
<dbReference type="InterPro" id="IPR036956">
    <property type="entry name" value="Impact_N_sf"/>
</dbReference>